<accession>A0A5M3MVB1</accession>
<dbReference type="EMBL" id="JH711576">
    <property type="protein sequence ID" value="EIW82664.1"/>
    <property type="molecule type" value="Genomic_DNA"/>
</dbReference>
<name>A0A5M3MVB1_CONPW</name>
<evidence type="ECO:0000313" key="2">
    <source>
        <dbReference type="EMBL" id="EIW82664.1"/>
    </source>
</evidence>
<sequence length="193" mass="21294">MAPSFSYAADFPHDTIFGLSSANTKLAYAYSLLIQADVLTGNQLARSGIEQLRTTLIQLREAHEVLRQRVTGRCFLSSLWYANDTAIVKHVEKCWELYVRASSYADLIEDTRAQKLKQRPGHSHHCGGVSRNTQSVPSEYSAGSRVMNIGGISSTSFGLALNVQCGNESYGPRRLAATFTSRTDSESVSVRDR</sequence>
<evidence type="ECO:0000313" key="3">
    <source>
        <dbReference type="Proteomes" id="UP000053558"/>
    </source>
</evidence>
<dbReference type="GeneID" id="19208920"/>
<evidence type="ECO:0000256" key="1">
    <source>
        <dbReference type="SAM" id="MobiDB-lite"/>
    </source>
</evidence>
<dbReference type="Proteomes" id="UP000053558">
    <property type="component" value="Unassembled WGS sequence"/>
</dbReference>
<reference evidence="3" key="1">
    <citation type="journal article" date="2012" name="Science">
        <title>The Paleozoic origin of enzymatic lignin decomposition reconstructed from 31 fungal genomes.</title>
        <authorList>
            <person name="Floudas D."/>
            <person name="Binder M."/>
            <person name="Riley R."/>
            <person name="Barry K."/>
            <person name="Blanchette R.A."/>
            <person name="Henrissat B."/>
            <person name="Martinez A.T."/>
            <person name="Otillar R."/>
            <person name="Spatafora J.W."/>
            <person name="Yadav J.S."/>
            <person name="Aerts A."/>
            <person name="Benoit I."/>
            <person name="Boyd A."/>
            <person name="Carlson A."/>
            <person name="Copeland A."/>
            <person name="Coutinho P.M."/>
            <person name="de Vries R.P."/>
            <person name="Ferreira P."/>
            <person name="Findley K."/>
            <person name="Foster B."/>
            <person name="Gaskell J."/>
            <person name="Glotzer D."/>
            <person name="Gorecki P."/>
            <person name="Heitman J."/>
            <person name="Hesse C."/>
            <person name="Hori C."/>
            <person name="Igarashi K."/>
            <person name="Jurgens J.A."/>
            <person name="Kallen N."/>
            <person name="Kersten P."/>
            <person name="Kohler A."/>
            <person name="Kuees U."/>
            <person name="Kumar T.K.A."/>
            <person name="Kuo A."/>
            <person name="LaButti K."/>
            <person name="Larrondo L.F."/>
            <person name="Lindquist E."/>
            <person name="Ling A."/>
            <person name="Lombard V."/>
            <person name="Lucas S."/>
            <person name="Lundell T."/>
            <person name="Martin R."/>
            <person name="McLaughlin D.J."/>
            <person name="Morgenstern I."/>
            <person name="Morin E."/>
            <person name="Murat C."/>
            <person name="Nagy L.G."/>
            <person name="Nolan M."/>
            <person name="Ohm R.A."/>
            <person name="Patyshakuliyeva A."/>
            <person name="Rokas A."/>
            <person name="Ruiz-Duenas F.J."/>
            <person name="Sabat G."/>
            <person name="Salamov A."/>
            <person name="Samejima M."/>
            <person name="Schmutz J."/>
            <person name="Slot J.C."/>
            <person name="St John F."/>
            <person name="Stenlid J."/>
            <person name="Sun H."/>
            <person name="Sun S."/>
            <person name="Syed K."/>
            <person name="Tsang A."/>
            <person name="Wiebenga A."/>
            <person name="Young D."/>
            <person name="Pisabarro A."/>
            <person name="Eastwood D.C."/>
            <person name="Martin F."/>
            <person name="Cullen D."/>
            <person name="Grigoriev I.V."/>
            <person name="Hibbett D.S."/>
        </authorList>
    </citation>
    <scope>NUCLEOTIDE SEQUENCE [LARGE SCALE GENOMIC DNA]</scope>
    <source>
        <strain evidence="3">RWD-64-598 SS2</strain>
    </source>
</reference>
<organism evidence="2 3">
    <name type="scientific">Coniophora puteana (strain RWD-64-598)</name>
    <name type="common">Brown rot fungus</name>
    <dbReference type="NCBI Taxonomy" id="741705"/>
    <lineage>
        <taxon>Eukaryota</taxon>
        <taxon>Fungi</taxon>
        <taxon>Dikarya</taxon>
        <taxon>Basidiomycota</taxon>
        <taxon>Agaricomycotina</taxon>
        <taxon>Agaricomycetes</taxon>
        <taxon>Agaricomycetidae</taxon>
        <taxon>Boletales</taxon>
        <taxon>Coniophorineae</taxon>
        <taxon>Coniophoraceae</taxon>
        <taxon>Coniophora</taxon>
    </lineage>
</organism>
<keyword evidence="3" id="KW-1185">Reference proteome</keyword>
<protein>
    <submittedName>
        <fullName evidence="2">Uncharacterized protein</fullName>
    </submittedName>
</protein>
<gene>
    <name evidence="2" type="ORF">CONPUDRAFT_71408</name>
</gene>
<dbReference type="KEGG" id="cput:CONPUDRAFT_71408"/>
<proteinExistence type="predicted"/>
<dbReference type="RefSeq" id="XP_007766420.1">
    <property type="nucleotide sequence ID" value="XM_007768230.1"/>
</dbReference>
<dbReference type="AlphaFoldDB" id="A0A5M3MVB1"/>
<feature type="region of interest" description="Disordered" evidence="1">
    <location>
        <begin position="117"/>
        <end position="137"/>
    </location>
</feature>
<comment type="caution">
    <text evidence="2">The sequence shown here is derived from an EMBL/GenBank/DDBJ whole genome shotgun (WGS) entry which is preliminary data.</text>
</comment>